<dbReference type="AlphaFoldDB" id="A0A916WXS8"/>
<comment type="caution">
    <text evidence="1">The sequence shown here is derived from an EMBL/GenBank/DDBJ whole genome shotgun (WGS) entry which is preliminary data.</text>
</comment>
<dbReference type="EMBL" id="BMHI01000005">
    <property type="protein sequence ID" value="GGB37996.1"/>
    <property type="molecule type" value="Genomic_DNA"/>
</dbReference>
<sequence length="371" mass="40767">MRARPVVFISLERWDEVWRRNQHLLTRLRANGVIGDVLYVEPSVDPLHAARQRHRPRAARGLRPLMSEPGITVLEQTKWLPRRFDSGQDERWARSVVTAADRLGLADPLLWVNDPRGAELLARVDWPAIYDITDDWLLARRPASELARLRAQEALLLDACAEVIVCSPALQQSKSATRPVALIPNAVDLHLYARPHPRPDDLPTGRVALYVGTLHSDRLDIDVCCATADLLRTAGDELVLVGPDALTGEDRARLDASGAIRLGARPASFVPAYLQHADALVVPHVVTPFTESLDPIKAYEYAAAGRPVVSTSVAGFRELAGTIVAEAARFPAAVAEVLTHEATGSANAAEIPTWQQRAGEFERLLEKLPVQ</sequence>
<protein>
    <recommendedName>
        <fullName evidence="3">Glycosyltransferase</fullName>
    </recommendedName>
</protein>
<gene>
    <name evidence="1" type="ORF">GCM10011492_30880</name>
</gene>
<keyword evidence="2" id="KW-1185">Reference proteome</keyword>
<dbReference type="Pfam" id="PF13692">
    <property type="entry name" value="Glyco_trans_1_4"/>
    <property type="match status" value="1"/>
</dbReference>
<evidence type="ECO:0000313" key="1">
    <source>
        <dbReference type="EMBL" id="GGB37996.1"/>
    </source>
</evidence>
<reference evidence="1" key="1">
    <citation type="journal article" date="2014" name="Int. J. Syst. Evol. Microbiol.">
        <title>Complete genome sequence of Corynebacterium casei LMG S-19264T (=DSM 44701T), isolated from a smear-ripened cheese.</title>
        <authorList>
            <consortium name="US DOE Joint Genome Institute (JGI-PGF)"/>
            <person name="Walter F."/>
            <person name="Albersmeier A."/>
            <person name="Kalinowski J."/>
            <person name="Ruckert C."/>
        </authorList>
    </citation>
    <scope>NUCLEOTIDE SEQUENCE</scope>
    <source>
        <strain evidence="1">CGMCC 1.15085</strain>
    </source>
</reference>
<dbReference type="Gene3D" id="3.40.50.2000">
    <property type="entry name" value="Glycogen Phosphorylase B"/>
    <property type="match status" value="1"/>
</dbReference>
<dbReference type="RefSeq" id="WP_188837951.1">
    <property type="nucleotide sequence ID" value="NZ_BMHI01000005.1"/>
</dbReference>
<evidence type="ECO:0000313" key="2">
    <source>
        <dbReference type="Proteomes" id="UP000636793"/>
    </source>
</evidence>
<organism evidence="1 2">
    <name type="scientific">Flexivirga endophytica</name>
    <dbReference type="NCBI Taxonomy" id="1849103"/>
    <lineage>
        <taxon>Bacteria</taxon>
        <taxon>Bacillati</taxon>
        <taxon>Actinomycetota</taxon>
        <taxon>Actinomycetes</taxon>
        <taxon>Micrococcales</taxon>
        <taxon>Dermacoccaceae</taxon>
        <taxon>Flexivirga</taxon>
    </lineage>
</organism>
<reference evidence="1" key="2">
    <citation type="submission" date="2020-09" db="EMBL/GenBank/DDBJ databases">
        <authorList>
            <person name="Sun Q."/>
            <person name="Zhou Y."/>
        </authorList>
    </citation>
    <scope>NUCLEOTIDE SEQUENCE</scope>
    <source>
        <strain evidence="1">CGMCC 1.15085</strain>
    </source>
</reference>
<dbReference type="PANTHER" id="PTHR12526:SF635">
    <property type="entry name" value="GLYCOSYL TRANSFERASE GROUP 1"/>
    <property type="match status" value="1"/>
</dbReference>
<accession>A0A916WXS8</accession>
<dbReference type="SUPFAM" id="SSF53756">
    <property type="entry name" value="UDP-Glycosyltransferase/glycogen phosphorylase"/>
    <property type="match status" value="1"/>
</dbReference>
<evidence type="ECO:0008006" key="3">
    <source>
        <dbReference type="Google" id="ProtNLM"/>
    </source>
</evidence>
<dbReference type="PANTHER" id="PTHR12526">
    <property type="entry name" value="GLYCOSYLTRANSFERASE"/>
    <property type="match status" value="1"/>
</dbReference>
<dbReference type="GO" id="GO:0016757">
    <property type="term" value="F:glycosyltransferase activity"/>
    <property type="evidence" value="ECO:0007669"/>
    <property type="project" value="TreeGrafter"/>
</dbReference>
<dbReference type="Proteomes" id="UP000636793">
    <property type="component" value="Unassembled WGS sequence"/>
</dbReference>
<proteinExistence type="predicted"/>
<name>A0A916WXS8_9MICO</name>